<dbReference type="EMBL" id="PYLP01000018">
    <property type="protein sequence ID" value="PST38105.1"/>
    <property type="molecule type" value="Genomic_DNA"/>
</dbReference>
<feature type="region of interest" description="Disordered" evidence="1">
    <location>
        <begin position="20"/>
        <end position="41"/>
    </location>
</feature>
<dbReference type="AlphaFoldDB" id="A0A2T3FS49"/>
<proteinExistence type="predicted"/>
<keyword evidence="2" id="KW-0472">Membrane</keyword>
<feature type="compositionally biased region" description="Acidic residues" evidence="1">
    <location>
        <begin position="192"/>
        <end position="213"/>
    </location>
</feature>
<feature type="transmembrane region" description="Helical" evidence="2">
    <location>
        <begin position="225"/>
        <end position="246"/>
    </location>
</feature>
<evidence type="ECO:0000313" key="3">
    <source>
        <dbReference type="EMBL" id="PST38105.1"/>
    </source>
</evidence>
<dbReference type="GeneID" id="77471621"/>
<keyword evidence="2" id="KW-0812">Transmembrane</keyword>
<accession>A0A2T3FS49</accession>
<evidence type="ECO:0000256" key="1">
    <source>
        <dbReference type="SAM" id="MobiDB-lite"/>
    </source>
</evidence>
<dbReference type="RefSeq" id="WP_106988612.1">
    <property type="nucleotide sequence ID" value="NZ_DBGCOW010000060.1"/>
</dbReference>
<feature type="region of interest" description="Disordered" evidence="1">
    <location>
        <begin position="65"/>
        <end position="89"/>
    </location>
</feature>
<name>A0A2T3FS49_9FIRM</name>
<gene>
    <name evidence="3" type="ORF">C7U55_11055</name>
</gene>
<sequence>MTYSRVKKYQELRDGLKDEVAISKENRQEKPQVEEEDDFLSFMKKDKKDEKEVNLEDTLTEAKTFEQMREESSKELDRALKSAKESVGKQDEYNTRMDILNKIREPEKRTIKIDSVEDFATEEFSRGMFINQEKEEIDEEKPKEKMSLMEKLASMSPEEDAKKAEAVLNQEAVEEEIIEEEPVEEKVVEEKVVEEEVVEEESDEEQEDEEVDEPKESKVVKVMNVIIVLLVVIFIALLGMIVYQSFF</sequence>
<feature type="region of interest" description="Disordered" evidence="1">
    <location>
        <begin position="179"/>
        <end position="215"/>
    </location>
</feature>
<evidence type="ECO:0000256" key="2">
    <source>
        <dbReference type="SAM" id="Phobius"/>
    </source>
</evidence>
<comment type="caution">
    <text evidence="3">The sequence shown here is derived from an EMBL/GenBank/DDBJ whole genome shotgun (WGS) entry which is preliminary data.</text>
</comment>
<reference evidence="4" key="1">
    <citation type="submission" date="2018-03" db="EMBL/GenBank/DDBJ databases">
        <title>Lachnoclostridium SNUG30370 gen.nov., sp.nov., isolated from human faeces.</title>
        <authorList>
            <person name="Seo B."/>
            <person name="Jeon K."/>
            <person name="Ko G."/>
        </authorList>
    </citation>
    <scope>NUCLEOTIDE SEQUENCE [LARGE SCALE GENOMIC DNA]</scope>
    <source>
        <strain evidence="4">SNUG30370</strain>
    </source>
</reference>
<protein>
    <submittedName>
        <fullName evidence="3">Uncharacterized protein</fullName>
    </submittedName>
</protein>
<keyword evidence="4" id="KW-1185">Reference proteome</keyword>
<dbReference type="Proteomes" id="UP000241201">
    <property type="component" value="Unassembled WGS sequence"/>
</dbReference>
<feature type="compositionally biased region" description="Basic and acidic residues" evidence="1">
    <location>
        <begin position="20"/>
        <end position="33"/>
    </location>
</feature>
<evidence type="ECO:0000313" key="4">
    <source>
        <dbReference type="Proteomes" id="UP000241201"/>
    </source>
</evidence>
<keyword evidence="2" id="KW-1133">Transmembrane helix</keyword>
<organism evidence="3 4">
    <name type="scientific">Faecalibacillus faecis</name>
    <dbReference type="NCBI Taxonomy" id="1982628"/>
    <lineage>
        <taxon>Bacteria</taxon>
        <taxon>Bacillati</taxon>
        <taxon>Bacillota</taxon>
        <taxon>Erysipelotrichia</taxon>
        <taxon>Erysipelotrichales</taxon>
        <taxon>Coprobacillaceae</taxon>
        <taxon>Faecalibacillus</taxon>
    </lineage>
</organism>